<keyword evidence="1 2" id="KW-0694">RNA-binding</keyword>
<dbReference type="PROSITE" id="PS50102">
    <property type="entry name" value="RRM"/>
    <property type="match status" value="3"/>
</dbReference>
<dbReference type="Pfam" id="PF00076">
    <property type="entry name" value="RRM_1"/>
    <property type="match status" value="3"/>
</dbReference>
<sequence>MEDELQAGEDGFYCVGFKNVFALNESQIMSTFSQYGNVQSVRGAKDGIDNRRWTFVRFCNPEEAVRAITGMRASPHLCNVNYVKYVADARPKSERLQTGGTTRPAAGSGVSPMVRGDQPAVPERSPARPPAAGASGKYEVYVGNWPLSLEEDDLYGLFAKFNIKALSVRLYKKEERGFAFVVVPSAEDVTRAIEQLNRGKVAGRQIVVKDSRHSSCERGSEGRRRLGGSVHRSGERAPPDAAQMPPLVLPPPEQPAMPPRPAAYRPPVGANGAAPPAQYNGTAGRPPRPDIRFDREPAGYDRSPARYDRDPARYDRDPARYDREPPVDHFESEFEPPRPRAGPYGGPPRPAPTRSAQPGPPPLAGLGSRRSYNQRADAEVDYSEPFVKRARYGEPEPAGPMRTPSAPPPLACPVGPSPRISMQPQRGGDMGPPPMALRSAVAISERIKSRLHAPMDVVAANFPAGTNEHDLMQLFDRFEPLNVRIMVNNSSPHPDDFTYAYVTLSSRMMADEAVMEMDGMAFHGRPLVVETRKN</sequence>
<reference evidence="5 6" key="1">
    <citation type="submission" date="2019-07" db="EMBL/GenBank/DDBJ databases">
        <title>Draft genome assembly of a fouling barnacle, Amphibalanus amphitrite (Darwin, 1854): The first reference genome for Thecostraca.</title>
        <authorList>
            <person name="Kim W."/>
        </authorList>
    </citation>
    <scope>NUCLEOTIDE SEQUENCE [LARGE SCALE GENOMIC DNA]</scope>
    <source>
        <strain evidence="5">SNU_AA5</strain>
        <tissue evidence="5">Soma without cirri and trophi</tissue>
    </source>
</reference>
<feature type="region of interest" description="Disordered" evidence="3">
    <location>
        <begin position="93"/>
        <end position="135"/>
    </location>
</feature>
<feature type="compositionally biased region" description="Basic and acidic residues" evidence="3">
    <location>
        <begin position="287"/>
        <end position="338"/>
    </location>
</feature>
<dbReference type="GO" id="GO:0005634">
    <property type="term" value="C:nucleus"/>
    <property type="evidence" value="ECO:0007669"/>
    <property type="project" value="TreeGrafter"/>
</dbReference>
<dbReference type="InterPro" id="IPR000504">
    <property type="entry name" value="RRM_dom"/>
</dbReference>
<dbReference type="InterPro" id="IPR035979">
    <property type="entry name" value="RBD_domain_sf"/>
</dbReference>
<organism evidence="5 6">
    <name type="scientific">Amphibalanus amphitrite</name>
    <name type="common">Striped barnacle</name>
    <name type="synonym">Balanus amphitrite</name>
    <dbReference type="NCBI Taxonomy" id="1232801"/>
    <lineage>
        <taxon>Eukaryota</taxon>
        <taxon>Metazoa</taxon>
        <taxon>Ecdysozoa</taxon>
        <taxon>Arthropoda</taxon>
        <taxon>Crustacea</taxon>
        <taxon>Multicrustacea</taxon>
        <taxon>Cirripedia</taxon>
        <taxon>Thoracica</taxon>
        <taxon>Thoracicalcarea</taxon>
        <taxon>Balanomorpha</taxon>
        <taxon>Balanoidea</taxon>
        <taxon>Balanidae</taxon>
        <taxon>Amphibalaninae</taxon>
        <taxon>Amphibalanus</taxon>
    </lineage>
</organism>
<dbReference type="InterPro" id="IPR050374">
    <property type="entry name" value="RRT5_SRSF_SR"/>
</dbReference>
<evidence type="ECO:0000259" key="4">
    <source>
        <dbReference type="PROSITE" id="PS50102"/>
    </source>
</evidence>
<evidence type="ECO:0000313" key="5">
    <source>
        <dbReference type="EMBL" id="KAF0291656.1"/>
    </source>
</evidence>
<gene>
    <name evidence="5" type="ORF">FJT64_010238</name>
</gene>
<evidence type="ECO:0000256" key="1">
    <source>
        <dbReference type="ARBA" id="ARBA00022884"/>
    </source>
</evidence>
<evidence type="ECO:0000313" key="6">
    <source>
        <dbReference type="Proteomes" id="UP000440578"/>
    </source>
</evidence>
<dbReference type="SUPFAM" id="SSF54928">
    <property type="entry name" value="RNA-binding domain, RBD"/>
    <property type="match status" value="3"/>
</dbReference>
<comment type="caution">
    <text evidence="5">The sequence shown here is derived from an EMBL/GenBank/DDBJ whole genome shotgun (WGS) entry which is preliminary data.</text>
</comment>
<protein>
    <recommendedName>
        <fullName evidence="4">RRM domain-containing protein</fullName>
    </recommendedName>
</protein>
<feature type="compositionally biased region" description="Pro residues" evidence="3">
    <location>
        <begin position="247"/>
        <end position="261"/>
    </location>
</feature>
<feature type="domain" description="RRM" evidence="4">
    <location>
        <begin position="455"/>
        <end position="534"/>
    </location>
</feature>
<dbReference type="PANTHER" id="PTHR23003">
    <property type="entry name" value="RNA RECOGNITION MOTIF RRM DOMAIN CONTAINING PROTEIN"/>
    <property type="match status" value="1"/>
</dbReference>
<dbReference type="Gene3D" id="3.30.70.330">
    <property type="match status" value="3"/>
</dbReference>
<dbReference type="GO" id="GO:0003729">
    <property type="term" value="F:mRNA binding"/>
    <property type="evidence" value="ECO:0007669"/>
    <property type="project" value="TreeGrafter"/>
</dbReference>
<feature type="region of interest" description="Disordered" evidence="3">
    <location>
        <begin position="210"/>
        <end position="369"/>
    </location>
</feature>
<dbReference type="AlphaFoldDB" id="A0A6A4VAW5"/>
<dbReference type="EMBL" id="VIIS01001862">
    <property type="protein sequence ID" value="KAF0291656.1"/>
    <property type="molecule type" value="Genomic_DNA"/>
</dbReference>
<evidence type="ECO:0000256" key="2">
    <source>
        <dbReference type="PROSITE-ProRule" id="PRU00176"/>
    </source>
</evidence>
<dbReference type="OrthoDB" id="21643at2759"/>
<accession>A0A6A4VAW5</accession>
<dbReference type="CDD" id="cd00590">
    <property type="entry name" value="RRM_SF"/>
    <property type="match status" value="3"/>
</dbReference>
<dbReference type="SMART" id="SM00360">
    <property type="entry name" value="RRM"/>
    <property type="match status" value="3"/>
</dbReference>
<name>A0A6A4VAW5_AMPAM</name>
<feature type="compositionally biased region" description="Low complexity" evidence="3">
    <location>
        <begin position="119"/>
        <end position="135"/>
    </location>
</feature>
<keyword evidence="6" id="KW-1185">Reference proteome</keyword>
<feature type="domain" description="RRM" evidence="4">
    <location>
        <begin position="10"/>
        <end position="85"/>
    </location>
</feature>
<evidence type="ECO:0000256" key="3">
    <source>
        <dbReference type="SAM" id="MobiDB-lite"/>
    </source>
</evidence>
<proteinExistence type="predicted"/>
<dbReference type="GO" id="GO:0005737">
    <property type="term" value="C:cytoplasm"/>
    <property type="evidence" value="ECO:0007669"/>
    <property type="project" value="TreeGrafter"/>
</dbReference>
<feature type="compositionally biased region" description="Basic and acidic residues" evidence="3">
    <location>
        <begin position="210"/>
        <end position="224"/>
    </location>
</feature>
<feature type="domain" description="RRM" evidence="4">
    <location>
        <begin position="138"/>
        <end position="213"/>
    </location>
</feature>
<dbReference type="Proteomes" id="UP000440578">
    <property type="component" value="Unassembled WGS sequence"/>
</dbReference>
<dbReference type="InterPro" id="IPR012677">
    <property type="entry name" value="Nucleotide-bd_a/b_plait_sf"/>
</dbReference>
<feature type="compositionally biased region" description="Low complexity" evidence="3">
    <location>
        <begin position="262"/>
        <end position="277"/>
    </location>
</feature>